<sequence length="409" mass="45062">MSTETDQEHPCLPGGLIALEQWQAPETSIRKTLRTGVRDILDQLRASIHPEEQAFRSLDDLPLLTPDRLRQYAPPPDAAEVTRAILAQLETREALRGRSVPFLVVPPFSGLARSLAASGRRVITPPDHLLLSEQDARSWWQRQLSGDHWVIPELADFWLRHRSGLSLLKELFALLASDKAGTGLIGCSSWCWQFWANYLPELPVAPVTPAPLDGERLVRWLDHLARSQTGQSLTVRMTHDGLYVLPAPEQAGQIKYSSFAQDLASLARGNPGVALAIWRRALRARPEAESEGDDVKSEGDLEAVTSSGPGCWVAPLDQLSLPAVPQSVGRHSSHVLHALLLHEGLSEEQLALVTGLSHREVDLTLGRCQRAELVTVVDTGTYFHVTPLGYPAVRKYLLSRGYPADGFGE</sequence>
<accession>A0A1I3PYC1</accession>
<protein>
    <submittedName>
        <fullName evidence="1">Uncharacterized protein</fullName>
    </submittedName>
</protein>
<organism evidence="1 2">
    <name type="scientific">Marinobacter persicus</name>
    <dbReference type="NCBI Taxonomy" id="930118"/>
    <lineage>
        <taxon>Bacteria</taxon>
        <taxon>Pseudomonadati</taxon>
        <taxon>Pseudomonadota</taxon>
        <taxon>Gammaproteobacteria</taxon>
        <taxon>Pseudomonadales</taxon>
        <taxon>Marinobacteraceae</taxon>
        <taxon>Marinobacter</taxon>
    </lineage>
</organism>
<reference evidence="1 2" key="1">
    <citation type="submission" date="2016-10" db="EMBL/GenBank/DDBJ databases">
        <authorList>
            <person name="de Groot N.N."/>
        </authorList>
    </citation>
    <scope>NUCLEOTIDE SEQUENCE [LARGE SCALE GENOMIC DNA]</scope>
    <source>
        <strain evidence="1 2">IBRC-M 10445</strain>
    </source>
</reference>
<evidence type="ECO:0000313" key="1">
    <source>
        <dbReference type="EMBL" id="SFJ25936.1"/>
    </source>
</evidence>
<evidence type="ECO:0000313" key="2">
    <source>
        <dbReference type="Proteomes" id="UP000199445"/>
    </source>
</evidence>
<gene>
    <name evidence="1" type="ORF">SAMN05216429_101333</name>
</gene>
<dbReference type="EMBL" id="FOSC01000001">
    <property type="protein sequence ID" value="SFJ25936.1"/>
    <property type="molecule type" value="Genomic_DNA"/>
</dbReference>
<dbReference type="RefSeq" id="WP_091700752.1">
    <property type="nucleotide sequence ID" value="NZ_BMYN01000011.1"/>
</dbReference>
<dbReference type="AlphaFoldDB" id="A0A1I3PYC1"/>
<name>A0A1I3PYC1_9GAMM</name>
<proteinExistence type="predicted"/>
<keyword evidence="2" id="KW-1185">Reference proteome</keyword>
<dbReference type="OrthoDB" id="258935at2"/>
<dbReference type="Proteomes" id="UP000199445">
    <property type="component" value="Unassembled WGS sequence"/>
</dbReference>